<accession>A0A3G8QTF1</accession>
<sequence length="145" mass="16011">MPAHDSDTTPKSDLLAGSKTVALLQSVHETAAPRLSTLGSWTGSIIRNSLIYRWLTTEPEPEVIVIDLQNTHTIGPFITLLDSIVDALVPYFEESHLKSSIDVLATWATTVADSRIGHLLVRFFEPPAAPDQTEQTNHHDDSERN</sequence>
<evidence type="ECO:0000313" key="2">
    <source>
        <dbReference type="Proteomes" id="UP000282007"/>
    </source>
</evidence>
<protein>
    <submittedName>
        <fullName evidence="1">Uncharacterized protein</fullName>
    </submittedName>
</protein>
<dbReference type="RefSeq" id="WP_121919499.1">
    <property type="nucleotide sequence ID" value="NZ_CP034145.1"/>
</dbReference>
<organism evidence="1 2">
    <name type="scientific">Haloplanus aerogenes</name>
    <dbReference type="NCBI Taxonomy" id="660522"/>
    <lineage>
        <taxon>Archaea</taxon>
        <taxon>Methanobacteriati</taxon>
        <taxon>Methanobacteriota</taxon>
        <taxon>Stenosarchaea group</taxon>
        <taxon>Halobacteria</taxon>
        <taxon>Halobacteriales</taxon>
        <taxon>Haloferacaceae</taxon>
        <taxon>Haloplanus</taxon>
    </lineage>
</organism>
<dbReference type="AlphaFoldDB" id="A0A3G8QTF1"/>
<name>A0A3G8QTF1_9EURY</name>
<proteinExistence type="predicted"/>
<dbReference type="KEGG" id="haer:DU502_04975"/>
<reference evidence="1 2" key="1">
    <citation type="submission" date="2018-07" db="EMBL/GenBank/DDBJ databases">
        <title>Genome sequences of Haloplanus aerogenes JCM 16430T.</title>
        <authorList>
            <person name="Kim Y.B."/>
            <person name="Roh S.W."/>
        </authorList>
    </citation>
    <scope>NUCLEOTIDE SEQUENCE [LARGE SCALE GENOMIC DNA]</scope>
    <source>
        <strain evidence="1 2">JCM 16430</strain>
    </source>
</reference>
<gene>
    <name evidence="1" type="ORF">DU502_04975</name>
</gene>
<dbReference type="EMBL" id="CP034145">
    <property type="protein sequence ID" value="AZH24772.1"/>
    <property type="molecule type" value="Genomic_DNA"/>
</dbReference>
<dbReference type="Proteomes" id="UP000282007">
    <property type="component" value="Chromosome"/>
</dbReference>
<evidence type="ECO:0000313" key="1">
    <source>
        <dbReference type="EMBL" id="AZH24772.1"/>
    </source>
</evidence>
<dbReference type="GeneID" id="38470615"/>
<dbReference type="OrthoDB" id="205900at2157"/>
<keyword evidence="2" id="KW-1185">Reference proteome</keyword>